<dbReference type="CDD" id="cd16359">
    <property type="entry name" value="VOC_BsCatE_like_C"/>
    <property type="match status" value="1"/>
</dbReference>
<accession>A0A073KAZ5</accession>
<evidence type="ECO:0000313" key="2">
    <source>
        <dbReference type="EMBL" id="KEK19443.1"/>
    </source>
</evidence>
<dbReference type="InterPro" id="IPR004360">
    <property type="entry name" value="Glyas_Fos-R_dOase_dom"/>
</dbReference>
<dbReference type="InterPro" id="IPR037523">
    <property type="entry name" value="VOC_core"/>
</dbReference>
<feature type="domain" description="VOC" evidence="1">
    <location>
        <begin position="167"/>
        <end position="282"/>
    </location>
</feature>
<proteinExistence type="predicted"/>
<keyword evidence="3" id="KW-1185">Reference proteome</keyword>
<dbReference type="eggNOG" id="COG2514">
    <property type="taxonomic scope" value="Bacteria"/>
</dbReference>
<dbReference type="Pfam" id="PF00903">
    <property type="entry name" value="Glyoxalase"/>
    <property type="match status" value="2"/>
</dbReference>
<dbReference type="InterPro" id="IPR029068">
    <property type="entry name" value="Glyas_Bleomycin-R_OHBP_Dase"/>
</dbReference>
<name>A0A073KAZ5_9BACI</name>
<gene>
    <name evidence="2" type="ORF">BAMA_21865</name>
</gene>
<protein>
    <submittedName>
        <fullName evidence="2">Glyoxalase</fullName>
    </submittedName>
</protein>
<comment type="caution">
    <text evidence="2">The sequence shown here is derived from an EMBL/GenBank/DDBJ whole genome shotgun (WGS) entry which is preliminary data.</text>
</comment>
<reference evidence="2 3" key="1">
    <citation type="submission" date="2014-06" db="EMBL/GenBank/DDBJ databases">
        <title>Draft genome sequence of Bacillus manliponensis JCM 15802 (MCCC 1A00708).</title>
        <authorList>
            <person name="Lai Q."/>
            <person name="Liu Y."/>
            <person name="Shao Z."/>
        </authorList>
    </citation>
    <scope>NUCLEOTIDE SEQUENCE [LARGE SCALE GENOMIC DNA]</scope>
    <source>
        <strain evidence="2 3">JCM 15802</strain>
    </source>
</reference>
<dbReference type="OrthoDB" id="9792626at2"/>
<dbReference type="STRING" id="574376.BAMA_21865"/>
<dbReference type="Proteomes" id="UP000027822">
    <property type="component" value="Unassembled WGS sequence"/>
</dbReference>
<dbReference type="Gene3D" id="3.10.180.10">
    <property type="entry name" value="2,3-Dihydroxybiphenyl 1,2-Dioxygenase, domain 1"/>
    <property type="match status" value="2"/>
</dbReference>
<dbReference type="PROSITE" id="PS51819">
    <property type="entry name" value="VOC"/>
    <property type="match status" value="2"/>
</dbReference>
<dbReference type="AlphaFoldDB" id="A0A073KAZ5"/>
<dbReference type="PANTHER" id="PTHR43279:SF1">
    <property type="entry name" value="CATECHOL-2,3-DIOXYGENASE"/>
    <property type="match status" value="1"/>
</dbReference>
<feature type="domain" description="VOC" evidence="1">
    <location>
        <begin position="10"/>
        <end position="127"/>
    </location>
</feature>
<dbReference type="SUPFAM" id="SSF54593">
    <property type="entry name" value="Glyoxalase/Bleomycin resistance protein/Dihydroxybiphenyl dioxygenase"/>
    <property type="match status" value="2"/>
</dbReference>
<dbReference type="RefSeq" id="WP_034638744.1">
    <property type="nucleotide sequence ID" value="NZ_CBCSJC010000005.1"/>
</dbReference>
<dbReference type="EMBL" id="JOTN01000007">
    <property type="protein sequence ID" value="KEK19443.1"/>
    <property type="molecule type" value="Genomic_DNA"/>
</dbReference>
<organism evidence="2 3">
    <name type="scientific">Bacillus manliponensis</name>
    <dbReference type="NCBI Taxonomy" id="574376"/>
    <lineage>
        <taxon>Bacteria</taxon>
        <taxon>Bacillati</taxon>
        <taxon>Bacillota</taxon>
        <taxon>Bacilli</taxon>
        <taxon>Bacillales</taxon>
        <taxon>Bacillaceae</taxon>
        <taxon>Bacillus</taxon>
        <taxon>Bacillus cereus group</taxon>
    </lineage>
</organism>
<dbReference type="PANTHER" id="PTHR43279">
    <property type="entry name" value="CATECHOL-2,3-DIOXYGENASE"/>
    <property type="match status" value="1"/>
</dbReference>
<evidence type="ECO:0000259" key="1">
    <source>
        <dbReference type="PROSITE" id="PS51819"/>
    </source>
</evidence>
<sequence>MSFRLGSHTSVGLVHLYVSNMERSLAFYRDVLKFHVIEEEGSVAVLGNENRTPLFRIEEKKGVLPKQRNRTGLYHFAILVSNREQLASVLRHVLQKGYPIQGGADHHFSEAIYMSDPDGNGLEIYYDRPKEVWHDKNGNLPFVSNPFDGEALLQEAKEWQGFSAETTVGHIHLHVGDLEEAKRFYVDGLGFEVTIPARNGALFVAAGGYHHHIGLNTWQGEGVPPQLPNSIGLKCFTLVLENLEQKEAVYSRLQSAGVTPVYKEGILQVEDPFGHIIHIVEKREA</sequence>
<evidence type="ECO:0000313" key="3">
    <source>
        <dbReference type="Proteomes" id="UP000027822"/>
    </source>
</evidence>